<keyword evidence="7" id="KW-1185">Reference proteome</keyword>
<feature type="domain" description="AtC3H23-like CCCH zinc finger" evidence="5">
    <location>
        <begin position="12"/>
        <end position="44"/>
    </location>
</feature>
<keyword evidence="3" id="KW-0862">Zinc</keyword>
<keyword evidence="2" id="KW-0863">Zinc-finger</keyword>
<dbReference type="AlphaFoldDB" id="A0A0D2MEJ6"/>
<dbReference type="GO" id="GO:0008270">
    <property type="term" value="F:zinc ion binding"/>
    <property type="evidence" value="ECO:0007669"/>
    <property type="project" value="UniProtKB-KW"/>
</dbReference>
<dbReference type="InterPro" id="IPR045234">
    <property type="entry name" value="Unkempt-like"/>
</dbReference>
<dbReference type="GO" id="GO:0003677">
    <property type="term" value="F:DNA binding"/>
    <property type="evidence" value="ECO:0007669"/>
    <property type="project" value="UniProtKB-KW"/>
</dbReference>
<dbReference type="OrthoDB" id="410307at2759"/>
<evidence type="ECO:0000313" key="7">
    <source>
        <dbReference type="Proteomes" id="UP000054498"/>
    </source>
</evidence>
<name>A0A0D2MEJ6_9CHLO</name>
<dbReference type="KEGG" id="mng:MNEG_14381"/>
<dbReference type="Proteomes" id="UP000054498">
    <property type="component" value="Unassembled WGS sequence"/>
</dbReference>
<evidence type="ECO:0000313" key="6">
    <source>
        <dbReference type="EMBL" id="KIY93580.1"/>
    </source>
</evidence>
<evidence type="ECO:0000256" key="2">
    <source>
        <dbReference type="ARBA" id="ARBA00022771"/>
    </source>
</evidence>
<evidence type="ECO:0000256" key="1">
    <source>
        <dbReference type="ARBA" id="ARBA00022723"/>
    </source>
</evidence>
<dbReference type="PANTHER" id="PTHR14493:SF50">
    <property type="entry name" value="RING FINGER PROTEIN UNKEMPT"/>
    <property type="match status" value="1"/>
</dbReference>
<keyword evidence="4" id="KW-0238">DNA-binding</keyword>
<dbReference type="EMBL" id="KK104663">
    <property type="protein sequence ID" value="KIY93580.1"/>
    <property type="molecule type" value="Genomic_DNA"/>
</dbReference>
<dbReference type="InterPro" id="IPR057444">
    <property type="entry name" value="Znf-CCCH_AtC3H23-like"/>
</dbReference>
<dbReference type="Pfam" id="PF25512">
    <property type="entry name" value="zf-CCCH_AtC3H23"/>
    <property type="match status" value="1"/>
</dbReference>
<dbReference type="PANTHER" id="PTHR14493">
    <property type="entry name" value="UNKEMPT FAMILY MEMBER"/>
    <property type="match status" value="1"/>
</dbReference>
<dbReference type="GeneID" id="25731938"/>
<keyword evidence="1" id="KW-0479">Metal-binding</keyword>
<evidence type="ECO:0000256" key="4">
    <source>
        <dbReference type="ARBA" id="ARBA00023125"/>
    </source>
</evidence>
<dbReference type="RefSeq" id="XP_013892600.1">
    <property type="nucleotide sequence ID" value="XM_014037146.1"/>
</dbReference>
<reference evidence="6 7" key="1">
    <citation type="journal article" date="2013" name="BMC Genomics">
        <title>Reconstruction of the lipid metabolism for the microalga Monoraphidium neglectum from its genome sequence reveals characteristics suitable for biofuel production.</title>
        <authorList>
            <person name="Bogen C."/>
            <person name="Al-Dilaimi A."/>
            <person name="Albersmeier A."/>
            <person name="Wichmann J."/>
            <person name="Grundmann M."/>
            <person name="Rupp O."/>
            <person name="Lauersen K.J."/>
            <person name="Blifernez-Klassen O."/>
            <person name="Kalinowski J."/>
            <person name="Goesmann A."/>
            <person name="Mussgnug J.H."/>
            <person name="Kruse O."/>
        </authorList>
    </citation>
    <scope>NUCLEOTIDE SEQUENCE [LARGE SCALE GENOMIC DNA]</scope>
    <source>
        <strain evidence="6 7">SAG 48.87</strain>
    </source>
</reference>
<proteinExistence type="predicted"/>
<gene>
    <name evidence="6" type="ORF">MNEG_14381</name>
</gene>
<protein>
    <recommendedName>
        <fullName evidence="5">AtC3H23-like CCCH zinc finger domain-containing protein</fullName>
    </recommendedName>
</protein>
<organism evidence="6 7">
    <name type="scientific">Monoraphidium neglectum</name>
    <dbReference type="NCBI Taxonomy" id="145388"/>
    <lineage>
        <taxon>Eukaryota</taxon>
        <taxon>Viridiplantae</taxon>
        <taxon>Chlorophyta</taxon>
        <taxon>core chlorophytes</taxon>
        <taxon>Chlorophyceae</taxon>
        <taxon>CS clade</taxon>
        <taxon>Sphaeropleales</taxon>
        <taxon>Selenastraceae</taxon>
        <taxon>Monoraphidium</taxon>
    </lineage>
</organism>
<accession>A0A0D2MEJ6</accession>
<evidence type="ECO:0000259" key="5">
    <source>
        <dbReference type="Pfam" id="PF25512"/>
    </source>
</evidence>
<sequence>MEEQLCAAETRFWMYSYKVHPCLEPMPHDWATCPQQHHTEKAARRCPRTFRYSAVRCPQHNKKLSGGGRATCAKGDGCGCAHTVYELWLHPDRFRTQMCLHGDACTKPLCFFAHR</sequence>
<evidence type="ECO:0000256" key="3">
    <source>
        <dbReference type="ARBA" id="ARBA00022833"/>
    </source>
</evidence>